<dbReference type="AlphaFoldDB" id="A0A412Z967"/>
<dbReference type="EMBL" id="QRZM01000003">
    <property type="protein sequence ID" value="RGV76631.1"/>
    <property type="molecule type" value="Genomic_DNA"/>
</dbReference>
<name>A0A412Z967_9FIRM</name>
<comment type="caution">
    <text evidence="1">The sequence shown here is derived from an EMBL/GenBank/DDBJ whole genome shotgun (WGS) entry which is preliminary data.</text>
</comment>
<evidence type="ECO:0000313" key="1">
    <source>
        <dbReference type="EMBL" id="RGV76631.1"/>
    </source>
</evidence>
<proteinExistence type="predicted"/>
<dbReference type="RefSeq" id="WP_002572000.1">
    <property type="nucleotide sequence ID" value="NZ_CAUFHZ010000042.1"/>
</dbReference>
<protein>
    <recommendedName>
        <fullName evidence="3">GrdX protein</fullName>
    </recommendedName>
</protein>
<accession>A0A412Z967</accession>
<organism evidence="1 2">
    <name type="scientific">Enterocloster bolteae</name>
    <dbReference type="NCBI Taxonomy" id="208479"/>
    <lineage>
        <taxon>Bacteria</taxon>
        <taxon>Bacillati</taxon>
        <taxon>Bacillota</taxon>
        <taxon>Clostridia</taxon>
        <taxon>Lachnospirales</taxon>
        <taxon>Lachnospiraceae</taxon>
        <taxon>Enterocloster</taxon>
    </lineage>
</organism>
<dbReference type="Proteomes" id="UP000284543">
    <property type="component" value="Unassembled WGS sequence"/>
</dbReference>
<dbReference type="NCBIfam" id="NF038093">
    <property type="entry name" value="GrdX"/>
    <property type="match status" value="1"/>
</dbReference>
<sequence length="131" mass="15108">MGHPFRCITNNPMLIDRGFTDLEYYETDVLELFRVVFQKVNCGYRLLTHPLTGSIRPDITPYKTVLMSGTAGTIDMESVTLIGKAIRYAEDLYRLRDIPVYKKWGKAAREDFQLIDLSIIERALEVEEMGK</sequence>
<reference evidence="1 2" key="1">
    <citation type="submission" date="2018-08" db="EMBL/GenBank/DDBJ databases">
        <title>A genome reference for cultivated species of the human gut microbiota.</title>
        <authorList>
            <person name="Zou Y."/>
            <person name="Xue W."/>
            <person name="Luo G."/>
        </authorList>
    </citation>
    <scope>NUCLEOTIDE SEQUENCE [LARGE SCALE GENOMIC DNA]</scope>
    <source>
        <strain evidence="1 2">AF14-18</strain>
    </source>
</reference>
<dbReference type="InterPro" id="IPR047735">
    <property type="entry name" value="GrdX-like"/>
</dbReference>
<gene>
    <name evidence="1" type="ORF">DWW02_08665</name>
</gene>
<evidence type="ECO:0000313" key="2">
    <source>
        <dbReference type="Proteomes" id="UP000284543"/>
    </source>
</evidence>
<evidence type="ECO:0008006" key="3">
    <source>
        <dbReference type="Google" id="ProtNLM"/>
    </source>
</evidence>